<comment type="catalytic activity">
    <reaction evidence="5">
        <text>a diacylglycerol + H2O = a monoacylglycerol + a fatty acid + H(+)</text>
        <dbReference type="Rhea" id="RHEA:32731"/>
        <dbReference type="ChEBI" id="CHEBI:15377"/>
        <dbReference type="ChEBI" id="CHEBI:15378"/>
        <dbReference type="ChEBI" id="CHEBI:17408"/>
        <dbReference type="ChEBI" id="CHEBI:18035"/>
        <dbReference type="ChEBI" id="CHEBI:28868"/>
    </reaction>
</comment>
<feature type="region of interest" description="Disordered" evidence="8">
    <location>
        <begin position="855"/>
        <end position="941"/>
    </location>
</feature>
<evidence type="ECO:0000256" key="3">
    <source>
        <dbReference type="ARBA" id="ARBA00022801"/>
    </source>
</evidence>
<dbReference type="InterPro" id="IPR008271">
    <property type="entry name" value="Ser/Thr_kinase_AS"/>
</dbReference>
<dbReference type="PROSITE" id="PS00107">
    <property type="entry name" value="PROTEIN_KINASE_ATP"/>
    <property type="match status" value="1"/>
</dbReference>
<dbReference type="Gene3D" id="3.40.50.1820">
    <property type="entry name" value="alpha/beta hydrolase"/>
    <property type="match status" value="1"/>
</dbReference>
<dbReference type="SUPFAM" id="SSF56112">
    <property type="entry name" value="Protein kinase-like (PK-like)"/>
    <property type="match status" value="1"/>
</dbReference>
<dbReference type="InterPro" id="IPR000719">
    <property type="entry name" value="Prot_kinase_dom"/>
</dbReference>
<dbReference type="Pfam" id="PF07859">
    <property type="entry name" value="Abhydrolase_3"/>
    <property type="match status" value="1"/>
</dbReference>
<dbReference type="Proteomes" id="UP001213623">
    <property type="component" value="Chromosome 3"/>
</dbReference>
<dbReference type="Gene3D" id="3.30.200.20">
    <property type="entry name" value="Phosphorylase Kinase, domain 1"/>
    <property type="match status" value="1"/>
</dbReference>
<protein>
    <recommendedName>
        <fullName evidence="9">Protein kinase domain-containing protein</fullName>
    </recommendedName>
</protein>
<evidence type="ECO:0000256" key="5">
    <source>
        <dbReference type="ARBA" id="ARBA00047591"/>
    </source>
</evidence>
<evidence type="ECO:0000313" key="11">
    <source>
        <dbReference type="Proteomes" id="UP001213623"/>
    </source>
</evidence>
<accession>A0AAF0EJ77</accession>
<dbReference type="FunFam" id="1.10.510.10:FF:000571">
    <property type="entry name" value="Maternal embryonic leucine zipper kinase"/>
    <property type="match status" value="1"/>
</dbReference>
<evidence type="ECO:0000313" key="10">
    <source>
        <dbReference type="EMBL" id="WFD26533.1"/>
    </source>
</evidence>
<dbReference type="InterPro" id="IPR029058">
    <property type="entry name" value="AB_hydrolase_fold"/>
</dbReference>
<feature type="region of interest" description="Disordered" evidence="8">
    <location>
        <begin position="384"/>
        <end position="421"/>
    </location>
</feature>
<proteinExistence type="inferred from homology"/>
<keyword evidence="4 7" id="KW-0067">ATP-binding</keyword>
<reference evidence="10" key="1">
    <citation type="submission" date="2023-03" db="EMBL/GenBank/DDBJ databases">
        <title>Mating type loci evolution in Malassezia.</title>
        <authorList>
            <person name="Coelho M.A."/>
        </authorList>
    </citation>
    <scope>NUCLEOTIDE SEQUENCE</scope>
    <source>
        <strain evidence="10">CBS 9557</strain>
    </source>
</reference>
<name>A0AAF0EJ77_9BASI</name>
<keyword evidence="11" id="KW-1185">Reference proteome</keyword>
<evidence type="ECO:0000256" key="7">
    <source>
        <dbReference type="PROSITE-ProRule" id="PRU10141"/>
    </source>
</evidence>
<dbReference type="InterPro" id="IPR017441">
    <property type="entry name" value="Protein_kinase_ATP_BS"/>
</dbReference>
<dbReference type="SUPFAM" id="SSF53474">
    <property type="entry name" value="alpha/beta-Hydrolases"/>
    <property type="match status" value="1"/>
</dbReference>
<dbReference type="InterPro" id="IPR002168">
    <property type="entry name" value="Lipase_GDXG_HIS_AS"/>
</dbReference>
<dbReference type="SMART" id="SM00220">
    <property type="entry name" value="S_TKc"/>
    <property type="match status" value="1"/>
</dbReference>
<dbReference type="AlphaFoldDB" id="A0AAF0EJ77"/>
<evidence type="ECO:0000256" key="6">
    <source>
        <dbReference type="ARBA" id="ARBA00048461"/>
    </source>
</evidence>
<dbReference type="GO" id="GO:0016787">
    <property type="term" value="F:hydrolase activity"/>
    <property type="evidence" value="ECO:0007669"/>
    <property type="project" value="UniProtKB-KW"/>
</dbReference>
<feature type="region of interest" description="Disordered" evidence="8">
    <location>
        <begin position="314"/>
        <end position="343"/>
    </location>
</feature>
<comment type="similarity">
    <text evidence="1">Belongs to the 'GDXG' lipolytic enzyme family.</text>
</comment>
<organism evidence="10 11">
    <name type="scientific">Malassezia nana</name>
    <dbReference type="NCBI Taxonomy" id="180528"/>
    <lineage>
        <taxon>Eukaryota</taxon>
        <taxon>Fungi</taxon>
        <taxon>Dikarya</taxon>
        <taxon>Basidiomycota</taxon>
        <taxon>Ustilaginomycotina</taxon>
        <taxon>Malasseziomycetes</taxon>
        <taxon>Malasseziales</taxon>
        <taxon>Malasseziaceae</taxon>
        <taxon>Malassezia</taxon>
    </lineage>
</organism>
<feature type="domain" description="Protein kinase" evidence="9">
    <location>
        <begin position="44"/>
        <end position="311"/>
    </location>
</feature>
<dbReference type="PROSITE" id="PS00108">
    <property type="entry name" value="PROTEIN_KINASE_ST"/>
    <property type="match status" value="1"/>
</dbReference>
<evidence type="ECO:0000256" key="8">
    <source>
        <dbReference type="SAM" id="MobiDB-lite"/>
    </source>
</evidence>
<feature type="binding site" evidence="7">
    <location>
        <position position="78"/>
    </location>
    <ligand>
        <name>ATP</name>
        <dbReference type="ChEBI" id="CHEBI:30616"/>
    </ligand>
</feature>
<dbReference type="InterPro" id="IPR011009">
    <property type="entry name" value="Kinase-like_dom_sf"/>
</dbReference>
<evidence type="ECO:0000256" key="1">
    <source>
        <dbReference type="ARBA" id="ARBA00010515"/>
    </source>
</evidence>
<dbReference type="PROSITE" id="PS50011">
    <property type="entry name" value="PROTEIN_KINASE_DOM"/>
    <property type="match status" value="1"/>
</dbReference>
<keyword evidence="3" id="KW-0378">Hydrolase</keyword>
<comment type="catalytic activity">
    <reaction evidence="6">
        <text>a monoacylglycerol + H2O = glycerol + a fatty acid + H(+)</text>
        <dbReference type="Rhea" id="RHEA:15245"/>
        <dbReference type="ChEBI" id="CHEBI:15377"/>
        <dbReference type="ChEBI" id="CHEBI:15378"/>
        <dbReference type="ChEBI" id="CHEBI:17408"/>
        <dbReference type="ChEBI" id="CHEBI:17754"/>
        <dbReference type="ChEBI" id="CHEBI:28868"/>
    </reaction>
</comment>
<keyword evidence="2 7" id="KW-0547">Nucleotide-binding</keyword>
<dbReference type="CDD" id="cd05117">
    <property type="entry name" value="STKc_CAMK"/>
    <property type="match status" value="1"/>
</dbReference>
<evidence type="ECO:0000256" key="4">
    <source>
        <dbReference type="ARBA" id="ARBA00022840"/>
    </source>
</evidence>
<dbReference type="PANTHER" id="PTHR24347">
    <property type="entry name" value="SERINE/THREONINE-PROTEIN KINASE"/>
    <property type="match status" value="1"/>
</dbReference>
<evidence type="ECO:0000259" key="9">
    <source>
        <dbReference type="PROSITE" id="PS50011"/>
    </source>
</evidence>
<evidence type="ECO:0000256" key="2">
    <source>
        <dbReference type="ARBA" id="ARBA00022741"/>
    </source>
</evidence>
<dbReference type="Pfam" id="PF00069">
    <property type="entry name" value="Pkinase"/>
    <property type="match status" value="1"/>
</dbReference>
<dbReference type="FunFam" id="3.40.50.1820:FF:000252">
    <property type="entry name" value="Related to calmodulin-dependent protein kinase"/>
    <property type="match status" value="1"/>
</dbReference>
<dbReference type="EMBL" id="CP119894">
    <property type="protein sequence ID" value="WFD26533.1"/>
    <property type="molecule type" value="Genomic_DNA"/>
</dbReference>
<dbReference type="Gene3D" id="1.10.510.10">
    <property type="entry name" value="Transferase(Phosphotransferase) domain 1"/>
    <property type="match status" value="1"/>
</dbReference>
<gene>
    <name evidence="10" type="ORF">MNAN1_001516</name>
</gene>
<dbReference type="PROSITE" id="PS01173">
    <property type="entry name" value="LIPASE_GDXG_HIS"/>
    <property type="match status" value="1"/>
</dbReference>
<dbReference type="GO" id="GO:0004672">
    <property type="term" value="F:protein kinase activity"/>
    <property type="evidence" value="ECO:0007669"/>
    <property type="project" value="InterPro"/>
</dbReference>
<feature type="compositionally biased region" description="Acidic residues" evidence="8">
    <location>
        <begin position="914"/>
        <end position="926"/>
    </location>
</feature>
<sequence>MSQELSAVRVVGKLTWSQSVQKWLSNYIQVNPDYLPDDMKAKYDVFDEILGQGTFAIVKSCVEKKTGTNLAVKIIARKPFDNEETSTETHTQVLPVHMAHDEIQILSSIDHPNVIRLWDFYETEDVLFIGMDRYTEELFDCIVRQKSFTELDAQSVMRQLVAGVAYLHDSDIVHRDLKPENILVSENEGKIKKMVISDFGLARIMPEEGLLLTSCGSPEYVAPEVLLGKGYDKLVDVWSCGVIAYVLLGGYTPFMAQDLNGVFDNILQIQYEFHEQHWQTQSELAMDFIRRSLCDKEKRMTALEALEHPWLAQPADGSHVSRPELRRPDPHEDREMSRPRSLSVQLDGLEELQRVRKRLCVDNTSDYEVVDEFIRRLRHQLQNTDESSTGVEQRDVKEQALSHVQGAGRSHNQDQDKGPEATSYARHYIRDASSDETPDSNANAFQILNKLLEQYCTGTLPVDSRVDPEAELRPQENLTLSKALKAVPALFNQGLSIGSAIVSHVIYGPPKKSWGMEMSILTRTIREMAERHSGLATIQGLQKGLELLRFLPIPDDGLITPVTFKVKRRNLKGFLADDDAEETGRRELTGEWIVGKHTWRRLQTEWQSGKRSRTERVILYVHGGAYYVMSATTHRPITIALSKYCECRVFCINYRLAPETVFPGALLDAVYAYFRLTDDLHIPANNLVLAADSAGAGLAIALMMYLRDNEYPMPSGAILMSPWVDLTLSCDSWETNKEFDYLPRPGTGDHMNPVNAYLGPNMSKYLMHPYVSPLFGDMHGLPPMLIQTGDAEVLRDENILFAHKCALAGVPVRHEIYEDCVHVFQFFLFLEASRKAFQSMRHFIRTALDKRPTRRATLVSENTREQLDSEMSGANQEEHDRPKEPGSPSSMQVRAEDLDSISSPHQVLSGVYLEGEEDKETWDLDGDDTKENNEQDEEATA</sequence>
<dbReference type="InterPro" id="IPR013094">
    <property type="entry name" value="AB_hydrolase_3"/>
</dbReference>
<feature type="compositionally biased region" description="Basic and acidic residues" evidence="8">
    <location>
        <begin position="319"/>
        <end position="338"/>
    </location>
</feature>
<dbReference type="GO" id="GO:0005524">
    <property type="term" value="F:ATP binding"/>
    <property type="evidence" value="ECO:0007669"/>
    <property type="project" value="UniProtKB-UniRule"/>
</dbReference>